<reference evidence="8 9" key="1">
    <citation type="journal article" date="2012" name="J. Bacteriol.">
        <title>Genome sequence of benzo(a)pyrene-degrading bacterium Novosphingobium pentaromativorans US6-1.</title>
        <authorList>
            <person name="Luo Y.R."/>
            <person name="Kang S.G."/>
            <person name="Kim S.J."/>
            <person name="Kim M.R."/>
            <person name="Li N."/>
            <person name="Lee J.H."/>
            <person name="Kwon K.K."/>
        </authorList>
    </citation>
    <scope>NUCLEOTIDE SEQUENCE [LARGE SCALE GENOMIC DNA]</scope>
    <source>
        <strain evidence="8 9">US6-1</strain>
    </source>
</reference>
<dbReference type="InterPro" id="IPR050775">
    <property type="entry name" value="FAD-binding_Monooxygenases"/>
</dbReference>
<dbReference type="PANTHER" id="PTHR43098:SF4">
    <property type="entry name" value="BLR3857 PROTEIN"/>
    <property type="match status" value="1"/>
</dbReference>
<evidence type="ECO:0000256" key="7">
    <source>
        <dbReference type="ARBA" id="ARBA00023033"/>
    </source>
</evidence>
<dbReference type="FunFam" id="3.50.50.60:FF:000341">
    <property type="entry name" value="Baeyer-Villiger monooxygenase"/>
    <property type="match status" value="1"/>
</dbReference>
<dbReference type="Pfam" id="PF13450">
    <property type="entry name" value="NAD_binding_8"/>
    <property type="match status" value="1"/>
</dbReference>
<name>G6E7Y5_9SPHN</name>
<sequence length="599" mass="67172">MATDTSTLGFDPEELRAKYRAERDKRLREEGNAQYVPIKGEYASFADDPYVDPGFTREPVTDETDVVIIGGGFGGMLAGARLRQAGVKDIRIIEKAGDVGGTWYWNRYPGIACDIESYTYLPLLEETGYIPEGNYATGPEILEHHRRIARQFDLYDGALFQTVVKSMEWDEASNRWIIRTDRDDAIRARFLVLGSGPMSMLKLPGIPGIDKFKGKMFHTARWDYDYTGGDSTGGLTKLGDKRVGIIGTGATAVQVVPHVGAAAEHLYVFQRTPSSVGPRNERHTDPEWVKSLEPGWHQRRMDNFNALTTGVPVKEDLVNDNWTDIFRAVFGAAVDENGNPRSPEEMARIVELQDMKKMEEIRQRVSDIVKDPATAEALKPYYDFFCKRPCIHDEYLPTFNRSNVTLVDTNGMGVDALTEDSVVVGDKSYRIDCLIFATGFEVLAKLTDRNGYDITGRGGVKLSEYFVNGMRSLHGMLVHNFPNMFNMGLLQSAFSNNYPHMLNEQAKHIAYIASQVMERQKTRVEVTKEAEEAWVDEIKSKAGMRDKFLAECTPGYYNNEGKANPLAHQNSTYGAGPVPFIKIIEAWREDGDMKGLAVS</sequence>
<evidence type="ECO:0000313" key="9">
    <source>
        <dbReference type="Proteomes" id="UP000004030"/>
    </source>
</evidence>
<comment type="cofactor">
    <cofactor evidence="1">
        <name>FAD</name>
        <dbReference type="ChEBI" id="CHEBI:57692"/>
    </cofactor>
</comment>
<evidence type="ECO:0000256" key="4">
    <source>
        <dbReference type="ARBA" id="ARBA00022827"/>
    </source>
</evidence>
<dbReference type="Pfam" id="PF00743">
    <property type="entry name" value="FMO-like"/>
    <property type="match status" value="1"/>
</dbReference>
<keyword evidence="7 8" id="KW-0503">Monooxygenase</keyword>
<protein>
    <submittedName>
        <fullName evidence="8">Cyclododecanone monooxygenase</fullName>
    </submittedName>
</protein>
<dbReference type="AlphaFoldDB" id="G6E7Y5"/>
<comment type="caution">
    <text evidence="8">The sequence shown here is derived from an EMBL/GenBank/DDBJ whole genome shotgun (WGS) entry which is preliminary data.</text>
</comment>
<evidence type="ECO:0000313" key="8">
    <source>
        <dbReference type="EMBL" id="EHJ62628.1"/>
    </source>
</evidence>
<keyword evidence="5" id="KW-0521">NADP</keyword>
<evidence type="ECO:0000256" key="6">
    <source>
        <dbReference type="ARBA" id="ARBA00023002"/>
    </source>
</evidence>
<dbReference type="KEGG" id="npn:JI59_17820"/>
<dbReference type="SUPFAM" id="SSF51905">
    <property type="entry name" value="FAD/NAD(P)-binding domain"/>
    <property type="match status" value="1"/>
</dbReference>
<dbReference type="EMBL" id="AGFM01000007">
    <property type="protein sequence ID" value="EHJ62628.1"/>
    <property type="molecule type" value="Genomic_DNA"/>
</dbReference>
<evidence type="ECO:0000256" key="5">
    <source>
        <dbReference type="ARBA" id="ARBA00022857"/>
    </source>
</evidence>
<keyword evidence="9" id="KW-1185">Reference proteome</keyword>
<dbReference type="RefSeq" id="WP_007011373.1">
    <property type="nucleotide sequence ID" value="NZ_AGFM01000007.1"/>
</dbReference>
<dbReference type="OrthoDB" id="312624at2"/>
<accession>G6E7Y5</accession>
<keyword evidence="4" id="KW-0274">FAD</keyword>
<dbReference type="Proteomes" id="UP000004030">
    <property type="component" value="Unassembled WGS sequence"/>
</dbReference>
<evidence type="ECO:0000256" key="3">
    <source>
        <dbReference type="ARBA" id="ARBA00022630"/>
    </source>
</evidence>
<dbReference type="PRINTS" id="PR00411">
    <property type="entry name" value="PNDRDTASEI"/>
</dbReference>
<comment type="similarity">
    <text evidence="2">Belongs to the FAD-binding monooxygenase family.</text>
</comment>
<dbReference type="InterPro" id="IPR036188">
    <property type="entry name" value="FAD/NAD-bd_sf"/>
</dbReference>
<dbReference type="PATRIC" id="fig|1088721.3.peg.448"/>
<evidence type="ECO:0000256" key="2">
    <source>
        <dbReference type="ARBA" id="ARBA00010139"/>
    </source>
</evidence>
<dbReference type="Gene3D" id="3.50.50.60">
    <property type="entry name" value="FAD/NAD(P)-binding domain"/>
    <property type="match status" value="2"/>
</dbReference>
<evidence type="ECO:0000256" key="1">
    <source>
        <dbReference type="ARBA" id="ARBA00001974"/>
    </source>
</evidence>
<dbReference type="InterPro" id="IPR020946">
    <property type="entry name" value="Flavin_mOase-like"/>
</dbReference>
<dbReference type="PANTHER" id="PTHR43098">
    <property type="entry name" value="L-ORNITHINE N(5)-MONOOXYGENASE-RELATED"/>
    <property type="match status" value="1"/>
</dbReference>
<dbReference type="GO" id="GO:0004499">
    <property type="term" value="F:N,N-dimethylaniline monooxygenase activity"/>
    <property type="evidence" value="ECO:0007669"/>
    <property type="project" value="InterPro"/>
</dbReference>
<proteinExistence type="inferred from homology"/>
<dbReference type="GO" id="GO:0050661">
    <property type="term" value="F:NADP binding"/>
    <property type="evidence" value="ECO:0007669"/>
    <property type="project" value="InterPro"/>
</dbReference>
<organism evidence="8 9">
    <name type="scientific">Novosphingobium pentaromativorans US6-1</name>
    <dbReference type="NCBI Taxonomy" id="1088721"/>
    <lineage>
        <taxon>Bacteria</taxon>
        <taxon>Pseudomonadati</taxon>
        <taxon>Pseudomonadota</taxon>
        <taxon>Alphaproteobacteria</taxon>
        <taxon>Sphingomonadales</taxon>
        <taxon>Sphingomonadaceae</taxon>
        <taxon>Novosphingobium</taxon>
    </lineage>
</organism>
<keyword evidence="3" id="KW-0285">Flavoprotein</keyword>
<keyword evidence="6" id="KW-0560">Oxidoreductase</keyword>
<dbReference type="GO" id="GO:0050660">
    <property type="term" value="F:flavin adenine dinucleotide binding"/>
    <property type="evidence" value="ECO:0007669"/>
    <property type="project" value="InterPro"/>
</dbReference>
<dbReference type="STRING" id="1088721.JI59_17820"/>
<dbReference type="eggNOG" id="COG2072">
    <property type="taxonomic scope" value="Bacteria"/>
</dbReference>
<gene>
    <name evidence="8" type="ORF">NSU_0456</name>
</gene>